<dbReference type="eggNOG" id="KOG0659">
    <property type="taxonomic scope" value="Eukaryota"/>
</dbReference>
<dbReference type="AlphaFoldDB" id="D7FSM4"/>
<evidence type="ECO:0000256" key="8">
    <source>
        <dbReference type="ARBA" id="ARBA00022741"/>
    </source>
</evidence>
<dbReference type="PROSITE" id="PS00107">
    <property type="entry name" value="PROTEIN_KINASE_ATP"/>
    <property type="match status" value="1"/>
</dbReference>
<evidence type="ECO:0000256" key="16">
    <source>
        <dbReference type="ARBA" id="ARBA00042858"/>
    </source>
</evidence>
<keyword evidence="12" id="KW-0131">Cell cycle</keyword>
<evidence type="ECO:0000256" key="15">
    <source>
        <dbReference type="ARBA" id="ARBA00041902"/>
    </source>
</evidence>
<evidence type="ECO:0000313" key="22">
    <source>
        <dbReference type="EMBL" id="CBJ31165.1"/>
    </source>
</evidence>
<evidence type="ECO:0000256" key="13">
    <source>
        <dbReference type="ARBA" id="ARBA00038543"/>
    </source>
</evidence>
<dbReference type="GO" id="GO:0045944">
    <property type="term" value="P:positive regulation of transcription by RNA polymerase II"/>
    <property type="evidence" value="ECO:0007669"/>
    <property type="project" value="TreeGrafter"/>
</dbReference>
<keyword evidence="5" id="KW-0597">Phosphoprotein</keyword>
<dbReference type="PANTHER" id="PTHR24056">
    <property type="entry name" value="CELL DIVISION PROTEIN KINASE"/>
    <property type="match status" value="1"/>
</dbReference>
<feature type="active site" description="Proton acceptor" evidence="17">
    <location>
        <position position="128"/>
    </location>
</feature>
<organism evidence="22 23">
    <name type="scientific">Ectocarpus siliculosus</name>
    <name type="common">Brown alga</name>
    <name type="synonym">Conferva siliculosa</name>
    <dbReference type="NCBI Taxonomy" id="2880"/>
    <lineage>
        <taxon>Eukaryota</taxon>
        <taxon>Sar</taxon>
        <taxon>Stramenopiles</taxon>
        <taxon>Ochrophyta</taxon>
        <taxon>PX clade</taxon>
        <taxon>Phaeophyceae</taxon>
        <taxon>Ectocarpales</taxon>
        <taxon>Ectocarpaceae</taxon>
        <taxon>Ectocarpus</taxon>
    </lineage>
</organism>
<dbReference type="EMBL" id="FN649754">
    <property type="protein sequence ID" value="CBJ31165.1"/>
    <property type="molecule type" value="Genomic_DNA"/>
</dbReference>
<evidence type="ECO:0000256" key="20">
    <source>
        <dbReference type="RuleBase" id="RU000304"/>
    </source>
</evidence>
<evidence type="ECO:0000256" key="14">
    <source>
        <dbReference type="ARBA" id="ARBA00039612"/>
    </source>
</evidence>
<evidence type="ECO:0000256" key="19">
    <source>
        <dbReference type="PROSITE-ProRule" id="PRU10141"/>
    </source>
</evidence>
<protein>
    <recommendedName>
        <fullName evidence="14">Cyclin-dependent kinase 2 homolog</fullName>
        <ecNumber evidence="3">2.7.11.23</ecNumber>
    </recommendedName>
    <alternativeName>
        <fullName evidence="15">Cell division control protein 2 homolog</fullName>
    </alternativeName>
    <alternativeName>
        <fullName evidence="16">cdc2-related kinase 2</fullName>
    </alternativeName>
</protein>
<evidence type="ECO:0000256" key="1">
    <source>
        <dbReference type="ARBA" id="ARBA00004123"/>
    </source>
</evidence>
<comment type="subcellular location">
    <subcellularLocation>
        <location evidence="1">Nucleus</location>
    </subcellularLocation>
</comment>
<keyword evidence="8 18" id="KW-0547">Nucleotide-binding</keyword>
<evidence type="ECO:0000256" key="18">
    <source>
        <dbReference type="PIRSR" id="PIRSR637770-2"/>
    </source>
</evidence>
<reference evidence="22 23" key="1">
    <citation type="journal article" date="2010" name="Nature">
        <title>The Ectocarpus genome and the independent evolution of multicellularity in brown algae.</title>
        <authorList>
            <person name="Cock J.M."/>
            <person name="Sterck L."/>
            <person name="Rouze P."/>
            <person name="Scornet D."/>
            <person name="Allen A.E."/>
            <person name="Amoutzias G."/>
            <person name="Anthouard V."/>
            <person name="Artiguenave F."/>
            <person name="Aury J.M."/>
            <person name="Badger J.H."/>
            <person name="Beszteri B."/>
            <person name="Billiau K."/>
            <person name="Bonnet E."/>
            <person name="Bothwell J.H."/>
            <person name="Bowler C."/>
            <person name="Boyen C."/>
            <person name="Brownlee C."/>
            <person name="Carrano C.J."/>
            <person name="Charrier B."/>
            <person name="Cho G.Y."/>
            <person name="Coelho S.M."/>
            <person name="Collen J."/>
            <person name="Corre E."/>
            <person name="Da Silva C."/>
            <person name="Delage L."/>
            <person name="Delaroque N."/>
            <person name="Dittami S.M."/>
            <person name="Doulbeau S."/>
            <person name="Elias M."/>
            <person name="Farnham G."/>
            <person name="Gachon C.M."/>
            <person name="Gschloessl B."/>
            <person name="Heesch S."/>
            <person name="Jabbari K."/>
            <person name="Jubin C."/>
            <person name="Kawai H."/>
            <person name="Kimura K."/>
            <person name="Kloareg B."/>
            <person name="Kupper F.C."/>
            <person name="Lang D."/>
            <person name="Le Bail A."/>
            <person name="Leblanc C."/>
            <person name="Lerouge P."/>
            <person name="Lohr M."/>
            <person name="Lopez P.J."/>
            <person name="Martens C."/>
            <person name="Maumus F."/>
            <person name="Michel G."/>
            <person name="Miranda-Saavedra D."/>
            <person name="Morales J."/>
            <person name="Moreau H."/>
            <person name="Motomura T."/>
            <person name="Nagasato C."/>
            <person name="Napoli C.A."/>
            <person name="Nelson D.R."/>
            <person name="Nyvall-Collen P."/>
            <person name="Peters A.F."/>
            <person name="Pommier C."/>
            <person name="Potin P."/>
            <person name="Poulain J."/>
            <person name="Quesneville H."/>
            <person name="Read B."/>
            <person name="Rensing S.A."/>
            <person name="Ritter A."/>
            <person name="Rousvoal S."/>
            <person name="Samanta M."/>
            <person name="Samson G."/>
            <person name="Schroeder D.C."/>
            <person name="Segurens B."/>
            <person name="Strittmatter M."/>
            <person name="Tonon T."/>
            <person name="Tregear J.W."/>
            <person name="Valentin K."/>
            <person name="von Dassow P."/>
            <person name="Yamagishi T."/>
            <person name="Van de Peer Y."/>
            <person name="Wincker P."/>
        </authorList>
    </citation>
    <scope>NUCLEOTIDE SEQUENCE [LARGE SCALE GENOMIC DNA]</scope>
    <source>
        <strain evidence="23">Ec32 / CCAP1310/4</strain>
    </source>
</reference>
<evidence type="ECO:0000256" key="9">
    <source>
        <dbReference type="ARBA" id="ARBA00022777"/>
    </source>
</evidence>
<evidence type="ECO:0000256" key="5">
    <source>
        <dbReference type="ARBA" id="ARBA00022553"/>
    </source>
</evidence>
<dbReference type="InterPro" id="IPR037770">
    <property type="entry name" value="CDK7"/>
</dbReference>
<gene>
    <name evidence="22" type="primary">CAK1</name>
    <name evidence="22" type="ORF">Esi_0236_0041</name>
</gene>
<dbReference type="CDD" id="cd07841">
    <property type="entry name" value="STKc_CDK7"/>
    <property type="match status" value="1"/>
</dbReference>
<evidence type="ECO:0000256" key="11">
    <source>
        <dbReference type="ARBA" id="ARBA00023242"/>
    </source>
</evidence>
<dbReference type="Pfam" id="PF00069">
    <property type="entry name" value="Pkinase"/>
    <property type="match status" value="1"/>
</dbReference>
<proteinExistence type="inferred from homology"/>
<accession>D7FSM4</accession>
<dbReference type="GO" id="GO:0005524">
    <property type="term" value="F:ATP binding"/>
    <property type="evidence" value="ECO:0007669"/>
    <property type="project" value="UniProtKB-UniRule"/>
</dbReference>
<feature type="binding site" evidence="18">
    <location>
        <position position="33"/>
    </location>
    <ligand>
        <name>ATP</name>
        <dbReference type="ChEBI" id="CHEBI:30616"/>
    </ligand>
</feature>
<dbReference type="PROSITE" id="PS00108">
    <property type="entry name" value="PROTEIN_KINASE_ST"/>
    <property type="match status" value="1"/>
</dbReference>
<sequence>MENYERGEKLGEGAWGVVTSATQKATGRVVAIKKIAMKLGKYTEGANFTALREIKLLQELKHDHIIELVDVFLIHEDLNLVFEFCETDLESILMEQSVILKPEHVKCHMKMLLEGLGYLHDNFVLHRDLKPNNLLYASDGKLKLADFGLARSYGSPGRHMTPTVVTRWYRPPELCFGCHEYGAAVDMWGVSKLLGIVVGCIFAELMCRRPLFPGVSDVDQVARIFQVMGTPTDESWPEHCALPDFVEFKPQPPVDLSSLLSAASPDAMDLLLRLLVLRPDKRATAREALRHPYFAKHEPKPCEPSELALPIPEERKNKVAKADVATFD</sequence>
<comment type="subunit">
    <text evidence="13">May form a complex composed of at least the catalytic subunit CRK2 and a cyclin.</text>
</comment>
<evidence type="ECO:0000256" key="2">
    <source>
        <dbReference type="ARBA" id="ARBA00006485"/>
    </source>
</evidence>
<dbReference type="EC" id="2.7.11.23" evidence="3"/>
<evidence type="ECO:0000256" key="7">
    <source>
        <dbReference type="ARBA" id="ARBA00022679"/>
    </source>
</evidence>
<dbReference type="InterPro" id="IPR000719">
    <property type="entry name" value="Prot_kinase_dom"/>
</dbReference>
<dbReference type="PANTHER" id="PTHR24056:SF0">
    <property type="entry name" value="CYCLIN-DEPENDENT KINASE 7"/>
    <property type="match status" value="1"/>
</dbReference>
<keyword evidence="6" id="KW-0132">Cell division</keyword>
<comment type="similarity">
    <text evidence="2">Belongs to the protein kinase superfamily. CMGC Ser/Thr protein kinase family. CDC2/CDKX subfamily.</text>
</comment>
<keyword evidence="4 20" id="KW-0723">Serine/threonine-protein kinase</keyword>
<dbReference type="GO" id="GO:0004693">
    <property type="term" value="F:cyclin-dependent protein serine/threonine kinase activity"/>
    <property type="evidence" value="ECO:0007669"/>
    <property type="project" value="TreeGrafter"/>
</dbReference>
<keyword evidence="10 18" id="KW-0067">ATP-binding</keyword>
<dbReference type="Proteomes" id="UP000002630">
    <property type="component" value="Linkage Group LG29"/>
</dbReference>
<dbReference type="GO" id="GO:0070985">
    <property type="term" value="C:transcription factor TFIIK complex"/>
    <property type="evidence" value="ECO:0007669"/>
    <property type="project" value="InterPro"/>
</dbReference>
<dbReference type="EMBL" id="FN648416">
    <property type="protein sequence ID" value="CBJ31165.1"/>
    <property type="molecule type" value="Genomic_DNA"/>
</dbReference>
<dbReference type="GO" id="GO:0005737">
    <property type="term" value="C:cytoplasm"/>
    <property type="evidence" value="ECO:0007669"/>
    <property type="project" value="TreeGrafter"/>
</dbReference>
<evidence type="ECO:0000259" key="21">
    <source>
        <dbReference type="PROSITE" id="PS50011"/>
    </source>
</evidence>
<feature type="domain" description="Protein kinase" evidence="21">
    <location>
        <begin position="4"/>
        <end position="294"/>
    </location>
</feature>
<dbReference type="GO" id="GO:0051301">
    <property type="term" value="P:cell division"/>
    <property type="evidence" value="ECO:0007669"/>
    <property type="project" value="UniProtKB-KW"/>
</dbReference>
<evidence type="ECO:0000256" key="17">
    <source>
        <dbReference type="PIRSR" id="PIRSR637770-1"/>
    </source>
</evidence>
<dbReference type="InterPro" id="IPR008271">
    <property type="entry name" value="Ser/Thr_kinase_AS"/>
</dbReference>
<keyword evidence="9" id="KW-0418">Kinase</keyword>
<dbReference type="OrthoDB" id="1732493at2759"/>
<evidence type="ECO:0000256" key="3">
    <source>
        <dbReference type="ARBA" id="ARBA00012409"/>
    </source>
</evidence>
<evidence type="ECO:0000256" key="12">
    <source>
        <dbReference type="ARBA" id="ARBA00023306"/>
    </source>
</evidence>
<dbReference type="SMART" id="SM00220">
    <property type="entry name" value="S_TKc"/>
    <property type="match status" value="1"/>
</dbReference>
<dbReference type="FunFam" id="1.10.510.10:FF:000624">
    <property type="entry name" value="Mitogen-activated protein kinase"/>
    <property type="match status" value="1"/>
</dbReference>
<keyword evidence="23" id="KW-1185">Reference proteome</keyword>
<evidence type="ECO:0000256" key="6">
    <source>
        <dbReference type="ARBA" id="ARBA00022618"/>
    </source>
</evidence>
<evidence type="ECO:0000256" key="4">
    <source>
        <dbReference type="ARBA" id="ARBA00022527"/>
    </source>
</evidence>
<keyword evidence="11" id="KW-0539">Nucleus</keyword>
<dbReference type="STRING" id="2880.D7FSM4"/>
<keyword evidence="7" id="KW-0808">Transferase</keyword>
<dbReference type="SUPFAM" id="SSF56112">
    <property type="entry name" value="Protein kinase-like (PK-like)"/>
    <property type="match status" value="1"/>
</dbReference>
<evidence type="ECO:0000313" key="23">
    <source>
        <dbReference type="Proteomes" id="UP000002630"/>
    </source>
</evidence>
<name>D7FSM4_ECTSI</name>
<dbReference type="Gene3D" id="1.10.510.10">
    <property type="entry name" value="Transferase(Phosphotransferase) domain 1"/>
    <property type="match status" value="1"/>
</dbReference>
<dbReference type="InParanoid" id="D7FSM4"/>
<feature type="binding site" evidence="19">
    <location>
        <position position="38"/>
    </location>
    <ligand>
        <name>ATP</name>
        <dbReference type="ChEBI" id="CHEBI:30616"/>
    </ligand>
</feature>
<evidence type="ECO:0000256" key="10">
    <source>
        <dbReference type="ARBA" id="ARBA00022840"/>
    </source>
</evidence>
<feature type="binding site" evidence="18">
    <location>
        <begin position="10"/>
        <end position="18"/>
    </location>
    <ligand>
        <name>ATP</name>
        <dbReference type="ChEBI" id="CHEBI:30616"/>
    </ligand>
</feature>
<dbReference type="InterPro" id="IPR017441">
    <property type="entry name" value="Protein_kinase_ATP_BS"/>
</dbReference>
<dbReference type="PROSITE" id="PS50011">
    <property type="entry name" value="PROTEIN_KINASE_DOM"/>
    <property type="match status" value="1"/>
</dbReference>
<dbReference type="GO" id="GO:0008353">
    <property type="term" value="F:RNA polymerase II CTD heptapeptide repeat kinase activity"/>
    <property type="evidence" value="ECO:0007669"/>
    <property type="project" value="UniProtKB-EC"/>
</dbReference>
<dbReference type="FunFam" id="3.30.200.20:FF:000554">
    <property type="entry name" value="CMGC/CDK/CDK7 protein kinase"/>
    <property type="match status" value="1"/>
</dbReference>
<dbReference type="InterPro" id="IPR050108">
    <property type="entry name" value="CDK"/>
</dbReference>
<dbReference type="InterPro" id="IPR011009">
    <property type="entry name" value="Kinase-like_dom_sf"/>
</dbReference>
<dbReference type="OMA" id="VMRQASH"/>
<dbReference type="Gene3D" id="3.30.200.20">
    <property type="entry name" value="Phosphorylase Kinase, domain 1"/>
    <property type="match status" value="1"/>
</dbReference>